<protein>
    <submittedName>
        <fullName evidence="1">Uncharacterized protein</fullName>
    </submittedName>
</protein>
<sequence length="138" mass="15029">MADQVAVLQTGTLTLLGFLQKRPRPLSTLAEACRAWIRTTVAVAIVVGSMVCLGIDSAKAVKSITEDTKHPFLVTVFLHSPFCLLDLRPVYVLAMLLFNCRQFEKLTTGTCDLIRTGLVDGLDSGAWTVDSCQIKGLM</sequence>
<evidence type="ECO:0000313" key="1">
    <source>
        <dbReference type="EMBL" id="OQV19939.1"/>
    </source>
</evidence>
<reference evidence="2" key="1">
    <citation type="submission" date="2017-01" db="EMBL/GenBank/DDBJ databases">
        <title>Comparative genomics of anhydrobiosis in the tardigrade Hypsibius dujardini.</title>
        <authorList>
            <person name="Yoshida Y."/>
            <person name="Koutsovoulos G."/>
            <person name="Laetsch D."/>
            <person name="Stevens L."/>
            <person name="Kumar S."/>
            <person name="Horikawa D."/>
            <person name="Ishino K."/>
            <person name="Komine S."/>
            <person name="Tomita M."/>
            <person name="Blaxter M."/>
            <person name="Arakawa K."/>
        </authorList>
    </citation>
    <scope>NUCLEOTIDE SEQUENCE [LARGE SCALE GENOMIC DNA]</scope>
    <source>
        <strain evidence="2">Z151</strain>
    </source>
</reference>
<dbReference type="AlphaFoldDB" id="A0A1W0WXK0"/>
<proteinExistence type="predicted"/>
<accession>A0A1W0WXK0</accession>
<dbReference type="Proteomes" id="UP000192578">
    <property type="component" value="Unassembled WGS sequence"/>
</dbReference>
<feature type="non-terminal residue" evidence="1">
    <location>
        <position position="138"/>
    </location>
</feature>
<comment type="caution">
    <text evidence="1">The sequence shown here is derived from an EMBL/GenBank/DDBJ whole genome shotgun (WGS) entry which is preliminary data.</text>
</comment>
<organism evidence="1 2">
    <name type="scientific">Hypsibius exemplaris</name>
    <name type="common">Freshwater tardigrade</name>
    <dbReference type="NCBI Taxonomy" id="2072580"/>
    <lineage>
        <taxon>Eukaryota</taxon>
        <taxon>Metazoa</taxon>
        <taxon>Ecdysozoa</taxon>
        <taxon>Tardigrada</taxon>
        <taxon>Eutardigrada</taxon>
        <taxon>Parachela</taxon>
        <taxon>Hypsibioidea</taxon>
        <taxon>Hypsibiidae</taxon>
        <taxon>Hypsibius</taxon>
    </lineage>
</organism>
<gene>
    <name evidence="1" type="ORF">BV898_05946</name>
</gene>
<name>A0A1W0WXK0_HYPEX</name>
<keyword evidence="2" id="KW-1185">Reference proteome</keyword>
<evidence type="ECO:0000313" key="2">
    <source>
        <dbReference type="Proteomes" id="UP000192578"/>
    </source>
</evidence>
<dbReference type="EMBL" id="MTYJ01000034">
    <property type="protein sequence ID" value="OQV19939.1"/>
    <property type="molecule type" value="Genomic_DNA"/>
</dbReference>